<accession>A0A8H3I7R9</accession>
<comment type="caution">
    <text evidence="2">The sequence shown here is derived from an EMBL/GenBank/DDBJ whole genome shotgun (WGS) entry which is preliminary data.</text>
</comment>
<dbReference type="AlphaFoldDB" id="A0A8H3I7R9"/>
<evidence type="ECO:0000313" key="3">
    <source>
        <dbReference type="Proteomes" id="UP000664203"/>
    </source>
</evidence>
<feature type="compositionally biased region" description="Acidic residues" evidence="1">
    <location>
        <begin position="69"/>
        <end position="78"/>
    </location>
</feature>
<dbReference type="Proteomes" id="UP000664203">
    <property type="component" value="Unassembled WGS sequence"/>
</dbReference>
<reference evidence="2" key="1">
    <citation type="submission" date="2021-03" db="EMBL/GenBank/DDBJ databases">
        <authorList>
            <person name="Tagirdzhanova G."/>
        </authorList>
    </citation>
    <scope>NUCLEOTIDE SEQUENCE</scope>
</reference>
<proteinExistence type="predicted"/>
<organism evidence="2 3">
    <name type="scientific">Alectoria fallacina</name>
    <dbReference type="NCBI Taxonomy" id="1903189"/>
    <lineage>
        <taxon>Eukaryota</taxon>
        <taxon>Fungi</taxon>
        <taxon>Dikarya</taxon>
        <taxon>Ascomycota</taxon>
        <taxon>Pezizomycotina</taxon>
        <taxon>Lecanoromycetes</taxon>
        <taxon>OSLEUM clade</taxon>
        <taxon>Lecanoromycetidae</taxon>
        <taxon>Lecanorales</taxon>
        <taxon>Lecanorineae</taxon>
        <taxon>Parmeliaceae</taxon>
        <taxon>Alectoria</taxon>
    </lineage>
</organism>
<evidence type="ECO:0000256" key="1">
    <source>
        <dbReference type="SAM" id="MobiDB-lite"/>
    </source>
</evidence>
<evidence type="ECO:0000313" key="2">
    <source>
        <dbReference type="EMBL" id="CAF9910540.1"/>
    </source>
</evidence>
<keyword evidence="3" id="KW-1185">Reference proteome</keyword>
<feature type="compositionally biased region" description="Basic residues" evidence="1">
    <location>
        <begin position="21"/>
        <end position="42"/>
    </location>
</feature>
<sequence length="78" mass="8039">MAVGTRANKTPQGVTAASFRVAKKTSKATKKASKAKKSKPRPSKTAAPPLAPCEEVIVDETSTGTVTPDEIEETPSAG</sequence>
<name>A0A8H3I7R9_9LECA</name>
<gene>
    <name evidence="2" type="ORF">ALECFALPRED_006679</name>
</gene>
<protein>
    <submittedName>
        <fullName evidence="2">Uncharacterized protein</fullName>
    </submittedName>
</protein>
<dbReference type="EMBL" id="CAJPDR010000043">
    <property type="protein sequence ID" value="CAF9910540.1"/>
    <property type="molecule type" value="Genomic_DNA"/>
</dbReference>
<feature type="region of interest" description="Disordered" evidence="1">
    <location>
        <begin position="1"/>
        <end position="78"/>
    </location>
</feature>